<accession>A0A5C4MY09</accession>
<dbReference type="EMBL" id="VDFU01000010">
    <property type="protein sequence ID" value="TNC49637.1"/>
    <property type="molecule type" value="Genomic_DNA"/>
</dbReference>
<evidence type="ECO:0000313" key="1">
    <source>
        <dbReference type="EMBL" id="TNC49637.1"/>
    </source>
</evidence>
<organism evidence="1 2">
    <name type="scientific">Rubellimicrobium rubrum</name>
    <dbReference type="NCBI Taxonomy" id="2585369"/>
    <lineage>
        <taxon>Bacteria</taxon>
        <taxon>Pseudomonadati</taxon>
        <taxon>Pseudomonadota</taxon>
        <taxon>Alphaproteobacteria</taxon>
        <taxon>Rhodobacterales</taxon>
        <taxon>Roseobacteraceae</taxon>
        <taxon>Rubellimicrobium</taxon>
    </lineage>
</organism>
<keyword evidence="2" id="KW-1185">Reference proteome</keyword>
<dbReference type="AlphaFoldDB" id="A0A5C4MY09"/>
<proteinExistence type="predicted"/>
<comment type="caution">
    <text evidence="1">The sequence shown here is derived from an EMBL/GenBank/DDBJ whole genome shotgun (WGS) entry which is preliminary data.</text>
</comment>
<name>A0A5C4MY09_9RHOB</name>
<evidence type="ECO:0000313" key="2">
    <source>
        <dbReference type="Proteomes" id="UP000305887"/>
    </source>
</evidence>
<protein>
    <submittedName>
        <fullName evidence="1">Uncharacterized protein</fullName>
    </submittedName>
</protein>
<dbReference type="Proteomes" id="UP000305887">
    <property type="component" value="Unassembled WGS sequence"/>
</dbReference>
<dbReference type="OrthoDB" id="7866523at2"/>
<gene>
    <name evidence="1" type="ORF">FHG66_10745</name>
</gene>
<sequence length="84" mass="9768">MVAAPVKGQELGCFPPVRPFVPSDPRDVEAYSDLIRQDFETYIVDFEAYLRCLDTERARVFVEGQEVIREYGAFQEIVEKLRPR</sequence>
<reference evidence="1 2" key="1">
    <citation type="submission" date="2019-06" db="EMBL/GenBank/DDBJ databases">
        <title>YIM 131921 draft genome.</title>
        <authorList>
            <person name="Jiang L."/>
        </authorList>
    </citation>
    <scope>NUCLEOTIDE SEQUENCE [LARGE SCALE GENOMIC DNA]</scope>
    <source>
        <strain evidence="1 2">YIM 131921</strain>
    </source>
</reference>